<dbReference type="Proteomes" id="UP000305198">
    <property type="component" value="Unassembled WGS sequence"/>
</dbReference>
<comment type="catalytic activity">
    <reaction evidence="8 10">
        <text>apo-[ACP] + CoA = holo-[ACP] + adenosine 3',5'-bisphosphate + H(+)</text>
        <dbReference type="Rhea" id="RHEA:12068"/>
        <dbReference type="Rhea" id="RHEA-COMP:9685"/>
        <dbReference type="Rhea" id="RHEA-COMP:9690"/>
        <dbReference type="ChEBI" id="CHEBI:15378"/>
        <dbReference type="ChEBI" id="CHEBI:29999"/>
        <dbReference type="ChEBI" id="CHEBI:57287"/>
        <dbReference type="ChEBI" id="CHEBI:58343"/>
        <dbReference type="ChEBI" id="CHEBI:64479"/>
        <dbReference type="EC" id="2.7.8.7"/>
    </reaction>
</comment>
<evidence type="ECO:0000259" key="11">
    <source>
        <dbReference type="Pfam" id="PF01648"/>
    </source>
</evidence>
<dbReference type="EMBL" id="SWAV01000002">
    <property type="protein sequence ID" value="TKA92124.1"/>
    <property type="molecule type" value="Genomic_DNA"/>
</dbReference>
<comment type="subcellular location">
    <subcellularLocation>
        <location evidence="10">Cytoplasm</location>
    </subcellularLocation>
</comment>
<dbReference type="Proteomes" id="UP000186599">
    <property type="component" value="Unassembled WGS sequence"/>
</dbReference>
<reference evidence="14 17" key="2">
    <citation type="submission" date="2019-04" db="EMBL/GenBank/DDBJ databases">
        <title>Crypto-aerobic microbial life in anoxic (sulfidic) marine sediments.</title>
        <authorList>
            <person name="Bhattacharya S."/>
            <person name="Roy C."/>
            <person name="Mondal N."/>
            <person name="Sarkar J."/>
            <person name="Mandal S."/>
            <person name="Rameez M.J."/>
            <person name="Ghosh W."/>
        </authorList>
    </citation>
    <scope>NUCLEOTIDE SEQUENCE [LARGE SCALE GENOMIC DNA]</scope>
    <source>
        <strain evidence="14 17">SBBB</strain>
    </source>
</reference>
<evidence type="ECO:0000313" key="12">
    <source>
        <dbReference type="EMBL" id="SES25866.1"/>
    </source>
</evidence>
<reference evidence="15 16" key="1">
    <citation type="submission" date="2016-10" db="EMBL/GenBank/DDBJ databases">
        <authorList>
            <person name="de Groot N.N."/>
        </authorList>
    </citation>
    <scope>NUCLEOTIDE SEQUENCE [LARGE SCALE GENOMIC DNA]</scope>
    <source>
        <strain evidence="13 15">CGMCC 1.9095</strain>
        <strain evidence="12 16">DSM 22558</strain>
    </source>
</reference>
<evidence type="ECO:0000313" key="17">
    <source>
        <dbReference type="Proteomes" id="UP000305198"/>
    </source>
</evidence>
<comment type="cofactor">
    <cofactor evidence="10">
        <name>Mg(2+)</name>
        <dbReference type="ChEBI" id="CHEBI:18420"/>
    </cofactor>
</comment>
<keyword evidence="2 10" id="KW-0808">Transferase</keyword>
<organism evidence="14 17">
    <name type="scientific">Halopseudomonas bauzanensis</name>
    <dbReference type="NCBI Taxonomy" id="653930"/>
    <lineage>
        <taxon>Bacteria</taxon>
        <taxon>Pseudomonadati</taxon>
        <taxon>Pseudomonadota</taxon>
        <taxon>Gammaproteobacteria</taxon>
        <taxon>Pseudomonadales</taxon>
        <taxon>Pseudomonadaceae</taxon>
        <taxon>Halopseudomonas</taxon>
    </lineage>
</organism>
<dbReference type="InterPro" id="IPR037143">
    <property type="entry name" value="4-PPantetheinyl_Trfase_dom_sf"/>
</dbReference>
<dbReference type="Gene3D" id="3.90.470.20">
    <property type="entry name" value="4'-phosphopantetheinyl transferase domain"/>
    <property type="match status" value="1"/>
</dbReference>
<sequence>MIIGIGTDLVLVSRIEAVLGRQGERFAERILTPAELQRFRAHSQPARYLAKRYAAKEAILKALGTGLAKGMSWQHMQIDNDDLGAPCVVLSGVALQRLQQGGGGRMLLSISDEREQALAFALWSVGNA</sequence>
<evidence type="ECO:0000256" key="5">
    <source>
        <dbReference type="ARBA" id="ARBA00022842"/>
    </source>
</evidence>
<evidence type="ECO:0000256" key="2">
    <source>
        <dbReference type="ARBA" id="ARBA00022679"/>
    </source>
</evidence>
<evidence type="ECO:0000256" key="1">
    <source>
        <dbReference type="ARBA" id="ARBA00022516"/>
    </source>
</evidence>
<gene>
    <name evidence="10" type="primary">acpS</name>
    <name evidence="14" type="ORF">FA869_06930</name>
    <name evidence="13" type="ORF">SAMN04487855_2872</name>
    <name evidence="12" type="ORF">SAMN05216589_2898</name>
</gene>
<dbReference type="EMBL" id="FOUA01000006">
    <property type="protein sequence ID" value="SFM24715.1"/>
    <property type="molecule type" value="Genomic_DNA"/>
</dbReference>
<keyword evidence="7 10" id="KW-0275">Fatty acid biosynthesis</keyword>
<evidence type="ECO:0000256" key="8">
    <source>
        <dbReference type="ARBA" id="ARBA00050875"/>
    </source>
</evidence>
<keyword evidence="6 10" id="KW-0443">Lipid metabolism</keyword>
<dbReference type="InterPro" id="IPR004568">
    <property type="entry name" value="Ppantetheine-prot_Trfase_dom"/>
</dbReference>
<dbReference type="Pfam" id="PF01648">
    <property type="entry name" value="ACPS"/>
    <property type="match status" value="1"/>
</dbReference>
<keyword evidence="5 10" id="KW-0460">Magnesium</keyword>
<keyword evidence="4 10" id="KW-0276">Fatty acid metabolism</keyword>
<keyword evidence="3 10" id="KW-0479">Metal-binding</keyword>
<comment type="function">
    <text evidence="9">Transfers the 4'-phosphopantetheine moiety from coenzyme A to the 'Ser-36' of acyl-carrier-protein.</text>
</comment>
<evidence type="ECO:0000256" key="9">
    <source>
        <dbReference type="ARBA" id="ARBA00054726"/>
    </source>
</evidence>
<comment type="function">
    <text evidence="10">Transfers the 4'-phosphopantetheine moiety from coenzyme A to a Ser of acyl-carrier-protein.</text>
</comment>
<evidence type="ECO:0000313" key="15">
    <source>
        <dbReference type="Proteomes" id="UP000186599"/>
    </source>
</evidence>
<dbReference type="Proteomes" id="UP000186904">
    <property type="component" value="Unassembled WGS sequence"/>
</dbReference>
<evidence type="ECO:0000256" key="3">
    <source>
        <dbReference type="ARBA" id="ARBA00022723"/>
    </source>
</evidence>
<dbReference type="GO" id="GO:0006633">
    <property type="term" value="P:fatty acid biosynthetic process"/>
    <property type="evidence" value="ECO:0007669"/>
    <property type="project" value="UniProtKB-UniRule"/>
</dbReference>
<accession>A0A031MFM2</accession>
<evidence type="ECO:0000313" key="13">
    <source>
        <dbReference type="EMBL" id="SFM24715.1"/>
    </source>
</evidence>
<dbReference type="STRING" id="653930.SAMN05216589_2898"/>
<dbReference type="InterPro" id="IPR008278">
    <property type="entry name" value="4-PPantetheinyl_Trfase_dom"/>
</dbReference>
<evidence type="ECO:0000313" key="14">
    <source>
        <dbReference type="EMBL" id="TKA92124.1"/>
    </source>
</evidence>
<dbReference type="GO" id="GO:0005737">
    <property type="term" value="C:cytoplasm"/>
    <property type="evidence" value="ECO:0007669"/>
    <property type="project" value="UniProtKB-SubCell"/>
</dbReference>
<keyword evidence="15" id="KW-1185">Reference proteome</keyword>
<comment type="similarity">
    <text evidence="10">Belongs to the P-Pant transferase superfamily. AcpS family.</text>
</comment>
<dbReference type="FunFam" id="3.90.470.20:FF:000001">
    <property type="entry name" value="Holo-[acyl-carrier-protein] synthase"/>
    <property type="match status" value="1"/>
</dbReference>
<dbReference type="GO" id="GO:0000287">
    <property type="term" value="F:magnesium ion binding"/>
    <property type="evidence" value="ECO:0007669"/>
    <property type="project" value="UniProtKB-UniRule"/>
</dbReference>
<feature type="binding site" evidence="10">
    <location>
        <position position="8"/>
    </location>
    <ligand>
        <name>Mg(2+)</name>
        <dbReference type="ChEBI" id="CHEBI:18420"/>
    </ligand>
</feature>
<dbReference type="RefSeq" id="WP_036990945.1">
    <property type="nucleotide sequence ID" value="NZ_FOGN01000006.1"/>
</dbReference>
<dbReference type="InterPro" id="IPR002582">
    <property type="entry name" value="ACPS"/>
</dbReference>
<evidence type="ECO:0000256" key="6">
    <source>
        <dbReference type="ARBA" id="ARBA00023098"/>
    </source>
</evidence>
<proteinExistence type="inferred from homology"/>
<keyword evidence="10" id="KW-0963">Cytoplasm</keyword>
<evidence type="ECO:0000256" key="4">
    <source>
        <dbReference type="ARBA" id="ARBA00022832"/>
    </source>
</evidence>
<dbReference type="EC" id="2.7.8.7" evidence="10"/>
<evidence type="ECO:0000256" key="7">
    <source>
        <dbReference type="ARBA" id="ARBA00023160"/>
    </source>
</evidence>
<feature type="binding site" evidence="10">
    <location>
        <position position="57"/>
    </location>
    <ligand>
        <name>Mg(2+)</name>
        <dbReference type="ChEBI" id="CHEBI:18420"/>
    </ligand>
</feature>
<protein>
    <recommendedName>
        <fullName evidence="10">Holo-[acyl-carrier-protein] synthase</fullName>
        <shortName evidence="10">Holo-ACP synthase</shortName>
        <ecNumber evidence="10">2.7.8.7</ecNumber>
    </recommendedName>
    <alternativeName>
        <fullName evidence="10">4'-phosphopantetheinyl transferase AcpS</fullName>
    </alternativeName>
</protein>
<keyword evidence="1 10" id="KW-0444">Lipid biosynthesis</keyword>
<dbReference type="GO" id="GO:0008897">
    <property type="term" value="F:holo-[acyl-carrier-protein] synthase activity"/>
    <property type="evidence" value="ECO:0007669"/>
    <property type="project" value="UniProtKB-UniRule"/>
</dbReference>
<evidence type="ECO:0000313" key="16">
    <source>
        <dbReference type="Proteomes" id="UP000186904"/>
    </source>
</evidence>
<dbReference type="AlphaFoldDB" id="A0A031MFM2"/>
<name>A0A031MFM2_9GAMM</name>
<dbReference type="OrthoDB" id="517356at2"/>
<dbReference type="NCBIfam" id="TIGR00516">
    <property type="entry name" value="acpS"/>
    <property type="match status" value="1"/>
</dbReference>
<dbReference type="EMBL" id="FOGN01000006">
    <property type="protein sequence ID" value="SES25866.1"/>
    <property type="molecule type" value="Genomic_DNA"/>
</dbReference>
<dbReference type="NCBIfam" id="TIGR00556">
    <property type="entry name" value="pantethn_trn"/>
    <property type="match status" value="1"/>
</dbReference>
<evidence type="ECO:0000256" key="10">
    <source>
        <dbReference type="HAMAP-Rule" id="MF_00101"/>
    </source>
</evidence>
<feature type="domain" description="4'-phosphopantetheinyl transferase" evidence="11">
    <location>
        <begin position="4"/>
        <end position="92"/>
    </location>
</feature>
<dbReference type="SUPFAM" id="SSF56214">
    <property type="entry name" value="4'-phosphopantetheinyl transferase"/>
    <property type="match status" value="1"/>
</dbReference>
<dbReference type="HAMAP" id="MF_00101">
    <property type="entry name" value="AcpS"/>
    <property type="match status" value="1"/>
</dbReference>